<name>A0A1W1YU06_9FIRM</name>
<dbReference type="PANTHER" id="PTHR39188:SF3">
    <property type="entry name" value="STAGE IV SPORULATION PROTEIN FB"/>
    <property type="match status" value="1"/>
</dbReference>
<dbReference type="GO" id="GO:0008237">
    <property type="term" value="F:metallopeptidase activity"/>
    <property type="evidence" value="ECO:0007669"/>
    <property type="project" value="UniProtKB-KW"/>
</dbReference>
<dbReference type="STRING" id="1122930.SAMN02745168_0652"/>
<comment type="subcellular location">
    <subcellularLocation>
        <location evidence="2">Membrane</location>
        <topology evidence="2">Multi-pass membrane protein</topology>
    </subcellularLocation>
</comment>
<evidence type="ECO:0000256" key="3">
    <source>
        <dbReference type="ARBA" id="ARBA00007931"/>
    </source>
</evidence>
<evidence type="ECO:0000256" key="2">
    <source>
        <dbReference type="ARBA" id="ARBA00004141"/>
    </source>
</evidence>
<evidence type="ECO:0000256" key="10">
    <source>
        <dbReference type="ARBA" id="ARBA00023049"/>
    </source>
</evidence>
<dbReference type="PANTHER" id="PTHR39188">
    <property type="entry name" value="MEMBRANE-ASSOCIATED ZINC METALLOPROTEASE M50B"/>
    <property type="match status" value="1"/>
</dbReference>
<feature type="transmembrane region" description="Helical" evidence="12">
    <location>
        <begin position="6"/>
        <end position="22"/>
    </location>
</feature>
<evidence type="ECO:0000256" key="12">
    <source>
        <dbReference type="SAM" id="Phobius"/>
    </source>
</evidence>
<keyword evidence="10" id="KW-0482">Metalloprotease</keyword>
<gene>
    <name evidence="14" type="ORF">SAMN02745168_0652</name>
</gene>
<dbReference type="GO" id="GO:0006508">
    <property type="term" value="P:proteolysis"/>
    <property type="evidence" value="ECO:0007669"/>
    <property type="project" value="UniProtKB-KW"/>
</dbReference>
<evidence type="ECO:0000313" key="14">
    <source>
        <dbReference type="EMBL" id="SMC39593.1"/>
    </source>
</evidence>
<dbReference type="EMBL" id="FWXW01000001">
    <property type="protein sequence ID" value="SMC39593.1"/>
    <property type="molecule type" value="Genomic_DNA"/>
</dbReference>
<evidence type="ECO:0000256" key="8">
    <source>
        <dbReference type="ARBA" id="ARBA00022833"/>
    </source>
</evidence>
<feature type="domain" description="Peptidase M50" evidence="13">
    <location>
        <begin position="108"/>
        <end position="159"/>
    </location>
</feature>
<dbReference type="RefSeq" id="WP_084233273.1">
    <property type="nucleotide sequence ID" value="NZ_FWXW01000001.1"/>
</dbReference>
<evidence type="ECO:0000256" key="11">
    <source>
        <dbReference type="ARBA" id="ARBA00023136"/>
    </source>
</evidence>
<feature type="transmembrane region" description="Helical" evidence="12">
    <location>
        <begin position="106"/>
        <end position="123"/>
    </location>
</feature>
<keyword evidence="7" id="KW-0378">Hydrolase</keyword>
<dbReference type="InterPro" id="IPR008915">
    <property type="entry name" value="Peptidase_M50"/>
</dbReference>
<evidence type="ECO:0000256" key="1">
    <source>
        <dbReference type="ARBA" id="ARBA00001947"/>
    </source>
</evidence>
<dbReference type="AlphaFoldDB" id="A0A1W1YU06"/>
<keyword evidence="8" id="KW-0862">Zinc</keyword>
<evidence type="ECO:0000256" key="4">
    <source>
        <dbReference type="ARBA" id="ARBA00022670"/>
    </source>
</evidence>
<sequence>MTLGRIQITGGFLLLLSLLFCFDRQHLLACFLVAAALHEAGHLLALRCVGGKVRCLRLTALGAEMVLDGRRLSYWGELAAALAGPGAGFLGAYAGALWGARGGGEAAYLFSGISFILSVFNLLPARSLDGGRALFSLLALLFSLRTAELVCRVSTVTVIGIVCLFGVFLLVISRGNFTLLAVGLWLLASDRREKKVVKRAYPR</sequence>
<keyword evidence="6" id="KW-0479">Metal-binding</keyword>
<evidence type="ECO:0000256" key="6">
    <source>
        <dbReference type="ARBA" id="ARBA00022723"/>
    </source>
</evidence>
<feature type="transmembrane region" description="Helical" evidence="12">
    <location>
        <begin position="78"/>
        <end position="100"/>
    </location>
</feature>
<evidence type="ECO:0000256" key="7">
    <source>
        <dbReference type="ARBA" id="ARBA00022801"/>
    </source>
</evidence>
<dbReference type="Proteomes" id="UP000192790">
    <property type="component" value="Unassembled WGS sequence"/>
</dbReference>
<keyword evidence="11 12" id="KW-0472">Membrane</keyword>
<evidence type="ECO:0000313" key="15">
    <source>
        <dbReference type="Proteomes" id="UP000192790"/>
    </source>
</evidence>
<dbReference type="Pfam" id="PF02163">
    <property type="entry name" value="Peptidase_M50"/>
    <property type="match status" value="1"/>
</dbReference>
<reference evidence="14 15" key="1">
    <citation type="submission" date="2017-04" db="EMBL/GenBank/DDBJ databases">
        <authorList>
            <person name="Afonso C.L."/>
            <person name="Miller P.J."/>
            <person name="Scott M.A."/>
            <person name="Spackman E."/>
            <person name="Goraichik I."/>
            <person name="Dimitrov K.M."/>
            <person name="Suarez D.L."/>
            <person name="Swayne D.E."/>
        </authorList>
    </citation>
    <scope>NUCLEOTIDE SEQUENCE [LARGE SCALE GENOMIC DNA]</scope>
    <source>
        <strain evidence="14 15">DSM 12816</strain>
    </source>
</reference>
<keyword evidence="15" id="KW-1185">Reference proteome</keyword>
<feature type="transmembrane region" description="Helical" evidence="12">
    <location>
        <begin position="159"/>
        <end position="188"/>
    </location>
</feature>
<keyword evidence="4" id="KW-0645">Protease</keyword>
<accession>A0A1W1YU06</accession>
<proteinExistence type="inferred from homology"/>
<evidence type="ECO:0000256" key="5">
    <source>
        <dbReference type="ARBA" id="ARBA00022692"/>
    </source>
</evidence>
<comment type="cofactor">
    <cofactor evidence="1">
        <name>Zn(2+)</name>
        <dbReference type="ChEBI" id="CHEBI:29105"/>
    </cofactor>
</comment>
<dbReference type="GO" id="GO:0046872">
    <property type="term" value="F:metal ion binding"/>
    <property type="evidence" value="ECO:0007669"/>
    <property type="project" value="UniProtKB-KW"/>
</dbReference>
<dbReference type="GO" id="GO:0016020">
    <property type="term" value="C:membrane"/>
    <property type="evidence" value="ECO:0007669"/>
    <property type="project" value="UniProtKB-SubCell"/>
</dbReference>
<evidence type="ECO:0000256" key="9">
    <source>
        <dbReference type="ARBA" id="ARBA00022989"/>
    </source>
</evidence>
<keyword evidence="9 12" id="KW-1133">Transmembrane helix</keyword>
<evidence type="ECO:0000259" key="13">
    <source>
        <dbReference type="Pfam" id="PF02163"/>
    </source>
</evidence>
<keyword evidence="5 12" id="KW-0812">Transmembrane</keyword>
<organism evidence="14 15">
    <name type="scientific">Papillibacter cinnamivorans DSM 12816</name>
    <dbReference type="NCBI Taxonomy" id="1122930"/>
    <lineage>
        <taxon>Bacteria</taxon>
        <taxon>Bacillati</taxon>
        <taxon>Bacillota</taxon>
        <taxon>Clostridia</taxon>
        <taxon>Eubacteriales</taxon>
        <taxon>Oscillospiraceae</taxon>
        <taxon>Papillibacter</taxon>
    </lineage>
</organism>
<protein>
    <recommendedName>
        <fullName evidence="13">Peptidase M50 domain-containing protein</fullName>
    </recommendedName>
</protein>
<comment type="similarity">
    <text evidence="3">Belongs to the peptidase M50B family.</text>
</comment>